<dbReference type="InterPro" id="IPR036390">
    <property type="entry name" value="WH_DNA-bd_sf"/>
</dbReference>
<accession>A0A225MR27</accession>
<dbReference type="PRINTS" id="PR00039">
    <property type="entry name" value="HTHLYSR"/>
</dbReference>
<dbReference type="GO" id="GO:0003700">
    <property type="term" value="F:DNA-binding transcription factor activity"/>
    <property type="evidence" value="ECO:0007669"/>
    <property type="project" value="InterPro"/>
</dbReference>
<proteinExistence type="inferred from homology"/>
<dbReference type="EMBL" id="NJIH01000003">
    <property type="protein sequence ID" value="OWT63678.1"/>
    <property type="molecule type" value="Genomic_DNA"/>
</dbReference>
<evidence type="ECO:0000256" key="3">
    <source>
        <dbReference type="ARBA" id="ARBA00023125"/>
    </source>
</evidence>
<evidence type="ECO:0000313" key="7">
    <source>
        <dbReference type="Proteomes" id="UP000214603"/>
    </source>
</evidence>
<evidence type="ECO:0000256" key="1">
    <source>
        <dbReference type="ARBA" id="ARBA00009437"/>
    </source>
</evidence>
<feature type="domain" description="HTH lysR-type" evidence="5">
    <location>
        <begin position="1"/>
        <end position="58"/>
    </location>
</feature>
<dbReference type="Pfam" id="PF00126">
    <property type="entry name" value="HTH_1"/>
    <property type="match status" value="1"/>
</dbReference>
<evidence type="ECO:0000259" key="5">
    <source>
        <dbReference type="PROSITE" id="PS50931"/>
    </source>
</evidence>
<comment type="caution">
    <text evidence="6">The sequence shown here is derived from an EMBL/GenBank/DDBJ whole genome shotgun (WGS) entry which is preliminary data.</text>
</comment>
<dbReference type="InterPro" id="IPR036388">
    <property type="entry name" value="WH-like_DNA-bd_sf"/>
</dbReference>
<dbReference type="SUPFAM" id="SSF53850">
    <property type="entry name" value="Periplasmic binding protein-like II"/>
    <property type="match status" value="1"/>
</dbReference>
<keyword evidence="2" id="KW-0805">Transcription regulation</keyword>
<dbReference type="SUPFAM" id="SSF46785">
    <property type="entry name" value="Winged helix' DNA-binding domain"/>
    <property type="match status" value="1"/>
</dbReference>
<organism evidence="6 7">
    <name type="scientific">Candidimonas nitroreducens</name>
    <dbReference type="NCBI Taxonomy" id="683354"/>
    <lineage>
        <taxon>Bacteria</taxon>
        <taxon>Pseudomonadati</taxon>
        <taxon>Pseudomonadota</taxon>
        <taxon>Betaproteobacteria</taxon>
        <taxon>Burkholderiales</taxon>
        <taxon>Alcaligenaceae</taxon>
        <taxon>Candidimonas</taxon>
    </lineage>
</organism>
<keyword evidence="3" id="KW-0238">DNA-binding</keyword>
<dbReference type="AlphaFoldDB" id="A0A225MR27"/>
<keyword evidence="4" id="KW-0804">Transcription</keyword>
<dbReference type="RefSeq" id="WP_088602257.1">
    <property type="nucleotide sequence ID" value="NZ_NJIH01000003.1"/>
</dbReference>
<dbReference type="Proteomes" id="UP000214603">
    <property type="component" value="Unassembled WGS sequence"/>
</dbReference>
<sequence length="295" mass="33059">METKYLHSFIAVIEHGSFAEAARRLNLTPAALAARVKTLEEDIGATLIARAGRSVEPTEAGMKIIERARSIINETRDIRAIANNDEPLGELRLGVTTSTLAQLTPLLLKTVYVLHPKMKIFVESGSSSYLYQRAVTRSIDAAIMVQPLYPAPKGFEWEPVKEEPLVVIAPHEMRAADPHELLNNQPFLRFDRSMRGGHIAELYLRKHRIFPNERLEIDTLMTIACLVRDGVGVSLIPDWAPDWVNSLNVARLALPHNTLARNIGVFWYVHSPHSRIVRTIIENSRKLFPKSAGPA</sequence>
<evidence type="ECO:0000256" key="4">
    <source>
        <dbReference type="ARBA" id="ARBA00023163"/>
    </source>
</evidence>
<protein>
    <submittedName>
        <fullName evidence="6">LysR family transcriptional regulator</fullName>
    </submittedName>
</protein>
<dbReference type="PANTHER" id="PTHR30346">
    <property type="entry name" value="TRANSCRIPTIONAL DUAL REGULATOR HCAR-RELATED"/>
    <property type="match status" value="1"/>
</dbReference>
<evidence type="ECO:0000256" key="2">
    <source>
        <dbReference type="ARBA" id="ARBA00023015"/>
    </source>
</evidence>
<dbReference type="PROSITE" id="PS50931">
    <property type="entry name" value="HTH_LYSR"/>
    <property type="match status" value="1"/>
</dbReference>
<dbReference type="Pfam" id="PF03466">
    <property type="entry name" value="LysR_substrate"/>
    <property type="match status" value="1"/>
</dbReference>
<dbReference type="OrthoDB" id="9803735at2"/>
<evidence type="ECO:0000313" key="6">
    <source>
        <dbReference type="EMBL" id="OWT63678.1"/>
    </source>
</evidence>
<dbReference type="Gene3D" id="1.10.10.10">
    <property type="entry name" value="Winged helix-like DNA-binding domain superfamily/Winged helix DNA-binding domain"/>
    <property type="match status" value="1"/>
</dbReference>
<dbReference type="FunFam" id="1.10.10.10:FF:000001">
    <property type="entry name" value="LysR family transcriptional regulator"/>
    <property type="match status" value="1"/>
</dbReference>
<comment type="similarity">
    <text evidence="1">Belongs to the LysR transcriptional regulatory family.</text>
</comment>
<name>A0A225MR27_9BURK</name>
<dbReference type="GO" id="GO:0003677">
    <property type="term" value="F:DNA binding"/>
    <property type="evidence" value="ECO:0007669"/>
    <property type="project" value="UniProtKB-KW"/>
</dbReference>
<dbReference type="PANTHER" id="PTHR30346:SF28">
    <property type="entry name" value="HTH-TYPE TRANSCRIPTIONAL REGULATOR CYNR"/>
    <property type="match status" value="1"/>
</dbReference>
<dbReference type="Gene3D" id="3.40.190.10">
    <property type="entry name" value="Periplasmic binding protein-like II"/>
    <property type="match status" value="2"/>
</dbReference>
<gene>
    <name evidence="6" type="ORF">CEY11_04990</name>
</gene>
<keyword evidence="7" id="KW-1185">Reference proteome</keyword>
<reference evidence="7" key="1">
    <citation type="submission" date="2017-06" db="EMBL/GenBank/DDBJ databases">
        <title>Herbaspirillum phytohormonus sp. nov., isolated from the root nodule of Robinia pseudoacacia in lead-zinc mine.</title>
        <authorList>
            <person name="Fan M."/>
            <person name="Lin Y."/>
        </authorList>
    </citation>
    <scope>NUCLEOTIDE SEQUENCE [LARGE SCALE GENOMIC DNA]</scope>
    <source>
        <strain evidence="7">SC-089</strain>
    </source>
</reference>
<dbReference type="InterPro" id="IPR005119">
    <property type="entry name" value="LysR_subst-bd"/>
</dbReference>
<dbReference type="GO" id="GO:0032993">
    <property type="term" value="C:protein-DNA complex"/>
    <property type="evidence" value="ECO:0007669"/>
    <property type="project" value="TreeGrafter"/>
</dbReference>
<dbReference type="InterPro" id="IPR000847">
    <property type="entry name" value="LysR_HTH_N"/>
</dbReference>